<dbReference type="SUPFAM" id="SSF55729">
    <property type="entry name" value="Acyl-CoA N-acyltransferases (Nat)"/>
    <property type="match status" value="1"/>
</dbReference>
<evidence type="ECO:0000313" key="4">
    <source>
        <dbReference type="EMBL" id="MDY3558514.1"/>
    </source>
</evidence>
<dbReference type="Proteomes" id="UP001272242">
    <property type="component" value="Unassembled WGS sequence"/>
</dbReference>
<sequence>MTTLPLVTLRPVVPADAEFLYRVYASTRYDELAPAGWPPERVESFLRMQFRTQDAHYREHFGRAAFDVIVCDDEPVGRFYVDHRADEIRVVDIALLPAFRGLGVGTRLLTGLLAEAAAANKPVRVHVEANNPAQRLYRRLGFVWTGTTGVYDLLERLPG</sequence>
<keyword evidence="2" id="KW-0012">Acyltransferase</keyword>
<dbReference type="CDD" id="cd04301">
    <property type="entry name" value="NAT_SF"/>
    <property type="match status" value="1"/>
</dbReference>
<evidence type="ECO:0000256" key="2">
    <source>
        <dbReference type="ARBA" id="ARBA00023315"/>
    </source>
</evidence>
<dbReference type="Pfam" id="PF00583">
    <property type="entry name" value="Acetyltransf_1"/>
    <property type="match status" value="1"/>
</dbReference>
<feature type="domain" description="N-acetyltransferase" evidence="3">
    <location>
        <begin position="7"/>
        <end position="159"/>
    </location>
</feature>
<organism evidence="4 5">
    <name type="scientific">Gemmata algarum</name>
    <dbReference type="NCBI Taxonomy" id="2975278"/>
    <lineage>
        <taxon>Bacteria</taxon>
        <taxon>Pseudomonadati</taxon>
        <taxon>Planctomycetota</taxon>
        <taxon>Planctomycetia</taxon>
        <taxon>Gemmatales</taxon>
        <taxon>Gemmataceae</taxon>
        <taxon>Gemmata</taxon>
    </lineage>
</organism>
<dbReference type="InterPro" id="IPR050680">
    <property type="entry name" value="YpeA/RimI_acetyltransf"/>
</dbReference>
<protein>
    <submittedName>
        <fullName evidence="4">GNAT family N-acetyltransferase</fullName>
    </submittedName>
</protein>
<dbReference type="InterPro" id="IPR000182">
    <property type="entry name" value="GNAT_dom"/>
</dbReference>
<keyword evidence="1" id="KW-0808">Transferase</keyword>
<gene>
    <name evidence="4" type="ORF">R5W23_005632</name>
</gene>
<dbReference type="EMBL" id="JAXBLV010000034">
    <property type="protein sequence ID" value="MDY3558514.1"/>
    <property type="molecule type" value="Genomic_DNA"/>
</dbReference>
<evidence type="ECO:0000313" key="5">
    <source>
        <dbReference type="Proteomes" id="UP001272242"/>
    </source>
</evidence>
<comment type="caution">
    <text evidence="4">The sequence shown here is derived from an EMBL/GenBank/DDBJ whole genome shotgun (WGS) entry which is preliminary data.</text>
</comment>
<keyword evidence="5" id="KW-1185">Reference proteome</keyword>
<proteinExistence type="predicted"/>
<evidence type="ECO:0000259" key="3">
    <source>
        <dbReference type="PROSITE" id="PS51186"/>
    </source>
</evidence>
<dbReference type="PROSITE" id="PS51186">
    <property type="entry name" value="GNAT"/>
    <property type="match status" value="1"/>
</dbReference>
<name>A0ABU5EU70_9BACT</name>
<reference evidence="5" key="1">
    <citation type="journal article" date="2023" name="Mar. Drugs">
        <title>Gemmata algarum, a Novel Planctomycete Isolated from an Algal Mat, Displays Antimicrobial Activity.</title>
        <authorList>
            <person name="Kumar G."/>
            <person name="Kallscheuer N."/>
            <person name="Kashif M."/>
            <person name="Ahamad S."/>
            <person name="Jagadeeshwari U."/>
            <person name="Pannikurungottu S."/>
            <person name="Haufschild T."/>
            <person name="Kabuu M."/>
            <person name="Sasikala C."/>
            <person name="Jogler C."/>
            <person name="Ramana C."/>
        </authorList>
    </citation>
    <scope>NUCLEOTIDE SEQUENCE [LARGE SCALE GENOMIC DNA]</scope>
    <source>
        <strain evidence="5">JC673</strain>
    </source>
</reference>
<dbReference type="PANTHER" id="PTHR43420:SF12">
    <property type="entry name" value="N-ACETYLTRANSFERASE DOMAIN-CONTAINING PROTEIN"/>
    <property type="match status" value="1"/>
</dbReference>
<dbReference type="Gene3D" id="3.40.630.30">
    <property type="match status" value="1"/>
</dbReference>
<accession>A0ABU5EU70</accession>
<evidence type="ECO:0000256" key="1">
    <source>
        <dbReference type="ARBA" id="ARBA00022679"/>
    </source>
</evidence>
<dbReference type="RefSeq" id="WP_320685420.1">
    <property type="nucleotide sequence ID" value="NZ_JAXBLV010000034.1"/>
</dbReference>
<dbReference type="InterPro" id="IPR016181">
    <property type="entry name" value="Acyl_CoA_acyltransferase"/>
</dbReference>
<dbReference type="PANTHER" id="PTHR43420">
    <property type="entry name" value="ACETYLTRANSFERASE"/>
    <property type="match status" value="1"/>
</dbReference>